<feature type="region of interest" description="Disordered" evidence="1">
    <location>
        <begin position="56"/>
        <end position="83"/>
    </location>
</feature>
<feature type="region of interest" description="Disordered" evidence="1">
    <location>
        <begin position="369"/>
        <end position="406"/>
    </location>
</feature>
<dbReference type="CDD" id="cd00067">
    <property type="entry name" value="GAL4"/>
    <property type="match status" value="1"/>
</dbReference>
<organism evidence="3 4">
    <name type="scientific">Multifurca ochricompacta</name>
    <dbReference type="NCBI Taxonomy" id="376703"/>
    <lineage>
        <taxon>Eukaryota</taxon>
        <taxon>Fungi</taxon>
        <taxon>Dikarya</taxon>
        <taxon>Basidiomycota</taxon>
        <taxon>Agaricomycotina</taxon>
        <taxon>Agaricomycetes</taxon>
        <taxon>Russulales</taxon>
        <taxon>Russulaceae</taxon>
        <taxon>Multifurca</taxon>
    </lineage>
</organism>
<proteinExistence type="predicted"/>
<name>A0AAD4LZN4_9AGAM</name>
<feature type="region of interest" description="Disordered" evidence="1">
    <location>
        <begin position="473"/>
        <end position="503"/>
    </location>
</feature>
<dbReference type="SUPFAM" id="SSF57701">
    <property type="entry name" value="Zn2/Cys6 DNA-binding domain"/>
    <property type="match status" value="1"/>
</dbReference>
<evidence type="ECO:0000313" key="3">
    <source>
        <dbReference type="EMBL" id="KAI0296063.1"/>
    </source>
</evidence>
<reference evidence="3" key="1">
    <citation type="journal article" date="2022" name="New Phytol.">
        <title>Evolutionary transition to the ectomycorrhizal habit in the genomes of a hyperdiverse lineage of mushroom-forming fungi.</title>
        <authorList>
            <person name="Looney B."/>
            <person name="Miyauchi S."/>
            <person name="Morin E."/>
            <person name="Drula E."/>
            <person name="Courty P.E."/>
            <person name="Kohler A."/>
            <person name="Kuo A."/>
            <person name="LaButti K."/>
            <person name="Pangilinan J."/>
            <person name="Lipzen A."/>
            <person name="Riley R."/>
            <person name="Andreopoulos W."/>
            <person name="He G."/>
            <person name="Johnson J."/>
            <person name="Nolan M."/>
            <person name="Tritt A."/>
            <person name="Barry K.W."/>
            <person name="Grigoriev I.V."/>
            <person name="Nagy L.G."/>
            <person name="Hibbett D."/>
            <person name="Henrissat B."/>
            <person name="Matheny P.B."/>
            <person name="Labbe J."/>
            <person name="Martin F.M."/>
        </authorList>
    </citation>
    <scope>NUCLEOTIDE SEQUENCE</scope>
    <source>
        <strain evidence="3">BPL690</strain>
    </source>
</reference>
<dbReference type="PROSITE" id="PS00463">
    <property type="entry name" value="ZN2_CY6_FUNGAL_1"/>
    <property type="match status" value="1"/>
</dbReference>
<dbReference type="InterPro" id="IPR001138">
    <property type="entry name" value="Zn2Cys6_DnaBD"/>
</dbReference>
<sequence length="503" mass="54508">MATTNTTANTNTTPGSSQFAPQASNVFFGYEWAAPLVTTTGAWYPVESVIIQPSSSLPGQALSQSDSYNPGSTHESLPLNQTHHREPRVYGNEEKLTAPFRDQFVTHPYPSPYIQSMSRMAMPNRHPEPLVPLLHAHRGGASYFTNYDELSQVESAINSDPSIAFDEPPPPYPNNALLVHPLNDVFSHSAVLPAERLFNVGHITPSPLAPVPLRHSSLYQVLKHESPGSPALGTLQSRASTLAHALEPQEPQVRQAPSLRTSALGGGRAPVIGASESPMSAMSSGCQMASTSFALVLAEPTLPRIPALPVTSAQVDTPVSSATPPCVMVPAHNLSVVTPLQAHTLAHVLPEMAPHDYDMLPRLRKLQPALSGSAKEDQSTASSPLSSLSSRPSSSTGLPTVSMSDSKSTLESAFTLPLLGRKRPVLRAKLACLFCRRRKIQCRPLRGGDHQDNTCQQCAKRCRQCEYPEMTWRGRGRKRSRVEAEESDYEEDSSPSTKIKLEA</sequence>
<dbReference type="AlphaFoldDB" id="A0AAD4LZN4"/>
<gene>
    <name evidence="3" type="ORF">B0F90DRAFT_1669907</name>
</gene>
<feature type="compositionally biased region" description="Low complexity" evidence="1">
    <location>
        <begin position="1"/>
        <end position="13"/>
    </location>
</feature>
<comment type="caution">
    <text evidence="3">The sequence shown here is derived from an EMBL/GenBank/DDBJ whole genome shotgun (WGS) entry which is preliminary data.</text>
</comment>
<dbReference type="InterPro" id="IPR036864">
    <property type="entry name" value="Zn2-C6_fun-type_DNA-bd_sf"/>
</dbReference>
<dbReference type="SMART" id="SM00066">
    <property type="entry name" value="GAL4"/>
    <property type="match status" value="1"/>
</dbReference>
<evidence type="ECO:0000313" key="4">
    <source>
        <dbReference type="Proteomes" id="UP001203297"/>
    </source>
</evidence>
<feature type="compositionally biased region" description="Polar residues" evidence="1">
    <location>
        <begin position="56"/>
        <end position="81"/>
    </location>
</feature>
<dbReference type="Proteomes" id="UP001203297">
    <property type="component" value="Unassembled WGS sequence"/>
</dbReference>
<dbReference type="EMBL" id="WTXG01000052">
    <property type="protein sequence ID" value="KAI0296063.1"/>
    <property type="molecule type" value="Genomic_DNA"/>
</dbReference>
<keyword evidence="4" id="KW-1185">Reference proteome</keyword>
<accession>A0AAD4LZN4</accession>
<feature type="compositionally biased region" description="Low complexity" evidence="1">
    <location>
        <begin position="379"/>
        <end position="400"/>
    </location>
</feature>
<feature type="region of interest" description="Disordered" evidence="1">
    <location>
        <begin position="246"/>
        <end position="267"/>
    </location>
</feature>
<protein>
    <recommendedName>
        <fullName evidence="2">Zn(2)-C6 fungal-type domain-containing protein</fullName>
    </recommendedName>
</protein>
<feature type="domain" description="Zn(2)-C6 fungal-type" evidence="2">
    <location>
        <begin position="431"/>
        <end position="467"/>
    </location>
</feature>
<dbReference type="GO" id="GO:0000981">
    <property type="term" value="F:DNA-binding transcription factor activity, RNA polymerase II-specific"/>
    <property type="evidence" value="ECO:0007669"/>
    <property type="project" value="InterPro"/>
</dbReference>
<evidence type="ECO:0000256" key="1">
    <source>
        <dbReference type="SAM" id="MobiDB-lite"/>
    </source>
</evidence>
<dbReference type="GO" id="GO:0008270">
    <property type="term" value="F:zinc ion binding"/>
    <property type="evidence" value="ECO:0007669"/>
    <property type="project" value="InterPro"/>
</dbReference>
<feature type="region of interest" description="Disordered" evidence="1">
    <location>
        <begin position="1"/>
        <end position="20"/>
    </location>
</feature>
<dbReference type="Gene3D" id="4.10.240.10">
    <property type="entry name" value="Zn(2)-C6 fungal-type DNA-binding domain"/>
    <property type="match status" value="1"/>
</dbReference>
<dbReference type="PROSITE" id="PS50048">
    <property type="entry name" value="ZN2_CY6_FUNGAL_2"/>
    <property type="match status" value="1"/>
</dbReference>
<evidence type="ECO:0000259" key="2">
    <source>
        <dbReference type="PROSITE" id="PS50048"/>
    </source>
</evidence>